<proteinExistence type="predicted"/>
<gene>
    <name evidence="1" type="ORF">IE53DRAFT_201858</name>
</gene>
<protein>
    <submittedName>
        <fullName evidence="1">Uncharacterized protein</fullName>
    </submittedName>
</protein>
<dbReference type="Proteomes" id="UP000245626">
    <property type="component" value="Unassembled WGS sequence"/>
</dbReference>
<reference evidence="1 2" key="1">
    <citation type="journal article" date="2018" name="Mol. Biol. Evol.">
        <title>Broad Genomic Sampling Reveals a Smut Pathogenic Ancestry of the Fungal Clade Ustilaginomycotina.</title>
        <authorList>
            <person name="Kijpornyongpan T."/>
            <person name="Mondo S.J."/>
            <person name="Barry K."/>
            <person name="Sandor L."/>
            <person name="Lee J."/>
            <person name="Lipzen A."/>
            <person name="Pangilinan J."/>
            <person name="LaButti K."/>
            <person name="Hainaut M."/>
            <person name="Henrissat B."/>
            <person name="Grigoriev I.V."/>
            <person name="Spatafora J.W."/>
            <person name="Aime M.C."/>
        </authorList>
    </citation>
    <scope>NUCLEOTIDE SEQUENCE [LARGE SCALE GENOMIC DNA]</scope>
    <source>
        <strain evidence="1 2">SA 807</strain>
    </source>
</reference>
<dbReference type="EMBL" id="KZ820222">
    <property type="protein sequence ID" value="PWN48341.1"/>
    <property type="molecule type" value="Genomic_DNA"/>
</dbReference>
<accession>A0ACD0NRA7</accession>
<evidence type="ECO:0000313" key="1">
    <source>
        <dbReference type="EMBL" id="PWN48341.1"/>
    </source>
</evidence>
<organism evidence="1 2">
    <name type="scientific">Violaceomyces palustris</name>
    <dbReference type="NCBI Taxonomy" id="1673888"/>
    <lineage>
        <taxon>Eukaryota</taxon>
        <taxon>Fungi</taxon>
        <taxon>Dikarya</taxon>
        <taxon>Basidiomycota</taxon>
        <taxon>Ustilaginomycotina</taxon>
        <taxon>Ustilaginomycetes</taxon>
        <taxon>Violaceomycetales</taxon>
        <taxon>Violaceomycetaceae</taxon>
        <taxon>Violaceomyces</taxon>
    </lineage>
</organism>
<sequence length="202" mass="21910">MDPIGGVFFPSRSGKAIPIGEGSDEKVVRQMRLPALPPQTGKHSCGDAKSVSKPTAPSPLHPLSLSTARSLDLATTPTFPSTVDRAPSSLLLHPFPPSLLLLGVTCLCSPSPSREPPFCWGRRKPTPRFDVNKRGKKERKREEKGGRRGGSWGGLRKGEVVFLFPIRGGIFPSLGIPSSQHHQPHQTWYSPIPSNQTTPTLL</sequence>
<keyword evidence="2" id="KW-1185">Reference proteome</keyword>
<name>A0ACD0NRA7_9BASI</name>
<evidence type="ECO:0000313" key="2">
    <source>
        <dbReference type="Proteomes" id="UP000245626"/>
    </source>
</evidence>